<dbReference type="EMBL" id="WMYY01000006">
    <property type="protein sequence ID" value="MTR66943.1"/>
    <property type="molecule type" value="Genomic_DNA"/>
</dbReference>
<dbReference type="Pfam" id="PF21642">
    <property type="entry name" value="SP_0191-like"/>
    <property type="match status" value="1"/>
</dbReference>
<protein>
    <recommendedName>
        <fullName evidence="1">SP-0191-like C-terminal domain-containing protein</fullName>
    </recommendedName>
</protein>
<evidence type="ECO:0000313" key="3">
    <source>
        <dbReference type="EMBL" id="MTS00696.1"/>
    </source>
</evidence>
<dbReference type="RefSeq" id="WP_155127394.1">
    <property type="nucleotide sequence ID" value="NZ_WMYY01000006.1"/>
</dbReference>
<proteinExistence type="predicted"/>
<evidence type="ECO:0000313" key="2">
    <source>
        <dbReference type="EMBL" id="MTR66943.1"/>
    </source>
</evidence>
<gene>
    <name evidence="2" type="ORF">GMC73_06750</name>
    <name evidence="3" type="ORF">GMC90_02420</name>
</gene>
<reference evidence="3 4" key="1">
    <citation type="journal article" date="2019" name="Nat. Med.">
        <title>A library of human gut bacterial isolates paired with longitudinal multiomics data enables mechanistic microbiome research.</title>
        <authorList>
            <person name="Poyet M."/>
            <person name="Groussin M."/>
            <person name="Gibbons S.M."/>
            <person name="Avila-Pacheco J."/>
            <person name="Jiang X."/>
            <person name="Kearney S.M."/>
            <person name="Perrotta A.R."/>
            <person name="Berdy B."/>
            <person name="Zhao S."/>
            <person name="Lieberman T.D."/>
            <person name="Swanson P.K."/>
            <person name="Smith M."/>
            <person name="Roesemann S."/>
            <person name="Alexander J.E."/>
            <person name="Rich S.A."/>
            <person name="Livny J."/>
            <person name="Vlamakis H."/>
            <person name="Clish C."/>
            <person name="Bullock K."/>
            <person name="Deik A."/>
            <person name="Scott J."/>
            <person name="Pierce K.A."/>
            <person name="Xavier R.J."/>
            <person name="Alm E.J."/>
        </authorList>
    </citation>
    <scope>NUCLEOTIDE SEQUENCE</scope>
    <source>
        <strain evidence="2 4">BIOML-A12</strain>
        <strain evidence="3">BIOML-A6</strain>
    </source>
</reference>
<evidence type="ECO:0000313" key="4">
    <source>
        <dbReference type="Proteomes" id="UP000460220"/>
    </source>
</evidence>
<dbReference type="InterPro" id="IPR048787">
    <property type="entry name" value="SP_0191-like_C"/>
</dbReference>
<evidence type="ECO:0000259" key="1">
    <source>
        <dbReference type="Pfam" id="PF21642"/>
    </source>
</evidence>
<dbReference type="Proteomes" id="UP000460220">
    <property type="component" value="Unassembled WGS sequence"/>
</dbReference>
<feature type="domain" description="SP-0191-like C-terminal" evidence="1">
    <location>
        <begin position="58"/>
        <end position="188"/>
    </location>
</feature>
<dbReference type="InterPro" id="IPR047840">
    <property type="entry name" value="SP_0191-like"/>
</dbReference>
<accession>A0A6A8V4I0</accession>
<sequence>MKRKIFLLGALALCLAGCSQKKQSKTPTSSEQKAIKAKAEQLQKDNKSILQKAEENQVVTRTFVFPTDDKGTQQTQIVTYVGNAFKKLETINVTATNEEMKKGIQQVGVEEAQKQLRDSFNKDDAFKEALTVPGFTADLTLENENEYKVTITYNFEAMDVKKAEGMTYFKNNHLPELLKLTPSQFADNLINAGASEQK</sequence>
<dbReference type="EMBL" id="WMZE01000001">
    <property type="protein sequence ID" value="MTS00696.1"/>
    <property type="molecule type" value="Genomic_DNA"/>
</dbReference>
<dbReference type="AlphaFoldDB" id="A0A6A8V4I0"/>
<comment type="caution">
    <text evidence="3">The sequence shown here is derived from an EMBL/GenBank/DDBJ whole genome shotgun (WGS) entry which is preliminary data.</text>
</comment>
<dbReference type="NCBIfam" id="NF041193">
    <property type="entry name" value="lipo_SP0191"/>
    <property type="match status" value="1"/>
</dbReference>
<name>A0A6A8V4I0_STRPA</name>
<organism evidence="3">
    <name type="scientific">Streptococcus parasanguinis</name>
    <dbReference type="NCBI Taxonomy" id="1318"/>
    <lineage>
        <taxon>Bacteria</taxon>
        <taxon>Bacillati</taxon>
        <taxon>Bacillota</taxon>
        <taxon>Bacilli</taxon>
        <taxon>Lactobacillales</taxon>
        <taxon>Streptococcaceae</taxon>
        <taxon>Streptococcus</taxon>
    </lineage>
</organism>